<dbReference type="PANTHER" id="PTHR42944:SF1">
    <property type="entry name" value="ADENINE DNA GLYCOSYLASE"/>
    <property type="match status" value="1"/>
</dbReference>
<evidence type="ECO:0000256" key="12">
    <source>
        <dbReference type="ARBA" id="ARBA00023014"/>
    </source>
</evidence>
<evidence type="ECO:0000256" key="1">
    <source>
        <dbReference type="ARBA" id="ARBA00000843"/>
    </source>
</evidence>
<dbReference type="Pfam" id="PF00730">
    <property type="entry name" value="HhH-GPD"/>
    <property type="match status" value="1"/>
</dbReference>
<evidence type="ECO:0000256" key="10">
    <source>
        <dbReference type="ARBA" id="ARBA00022801"/>
    </source>
</evidence>
<dbReference type="InterPro" id="IPR023170">
    <property type="entry name" value="HhH_base_excis_C"/>
</dbReference>
<proteinExistence type="inferred from homology"/>
<comment type="cofactor">
    <cofactor evidence="2">
        <name>[4Fe-4S] cluster</name>
        <dbReference type="ChEBI" id="CHEBI:49883"/>
    </cofactor>
</comment>
<dbReference type="InterPro" id="IPR044298">
    <property type="entry name" value="MIG/MutY"/>
</dbReference>
<dbReference type="EC" id="3.2.2.31" evidence="5"/>
<dbReference type="GO" id="GO:0032357">
    <property type="term" value="F:oxidized purine DNA binding"/>
    <property type="evidence" value="ECO:0007669"/>
    <property type="project" value="TreeGrafter"/>
</dbReference>
<dbReference type="SMART" id="SM00478">
    <property type="entry name" value="ENDO3c"/>
    <property type="match status" value="1"/>
</dbReference>
<keyword evidence="17" id="KW-1185">Reference proteome</keyword>
<dbReference type="EMBL" id="LNKT01000071">
    <property type="protein sequence ID" value="KYJ85684.1"/>
    <property type="molecule type" value="Genomic_DNA"/>
</dbReference>
<comment type="function">
    <text evidence="3">Adenine glycosylase active on G-A mispairs. MutY also corrects error-prone DNA synthesis past GO lesions which are due to the oxidatively damaged form of guanine: 7,8-dihydro-8-oxoguanine (8-oxo-dGTP).</text>
</comment>
<dbReference type="GO" id="GO:0051539">
    <property type="term" value="F:4 iron, 4 sulfur cluster binding"/>
    <property type="evidence" value="ECO:0007669"/>
    <property type="project" value="UniProtKB-KW"/>
</dbReference>
<dbReference type="GO" id="GO:0046872">
    <property type="term" value="F:metal ion binding"/>
    <property type="evidence" value="ECO:0007669"/>
    <property type="project" value="UniProtKB-KW"/>
</dbReference>
<dbReference type="AlphaFoldDB" id="A0A151CDT9"/>
<keyword evidence="9" id="KW-0227">DNA damage</keyword>
<dbReference type="GO" id="GO:0006284">
    <property type="term" value="P:base-excision repair"/>
    <property type="evidence" value="ECO:0007669"/>
    <property type="project" value="InterPro"/>
</dbReference>
<evidence type="ECO:0000256" key="11">
    <source>
        <dbReference type="ARBA" id="ARBA00023004"/>
    </source>
</evidence>
<dbReference type="SUPFAM" id="SSF55811">
    <property type="entry name" value="Nudix"/>
    <property type="match status" value="1"/>
</dbReference>
<dbReference type="InterPro" id="IPR003265">
    <property type="entry name" value="HhH-GPD_domain"/>
</dbReference>
<dbReference type="OrthoDB" id="9802365at2"/>
<evidence type="ECO:0000256" key="2">
    <source>
        <dbReference type="ARBA" id="ARBA00001966"/>
    </source>
</evidence>
<evidence type="ECO:0000313" key="17">
    <source>
        <dbReference type="Proteomes" id="UP000075359"/>
    </source>
</evidence>
<dbReference type="SUPFAM" id="SSF48150">
    <property type="entry name" value="DNA-glycosylase"/>
    <property type="match status" value="1"/>
</dbReference>
<evidence type="ECO:0000256" key="9">
    <source>
        <dbReference type="ARBA" id="ARBA00022763"/>
    </source>
</evidence>
<keyword evidence="11" id="KW-0408">Iron</keyword>
<evidence type="ECO:0000256" key="7">
    <source>
        <dbReference type="ARBA" id="ARBA00022485"/>
    </source>
</evidence>
<dbReference type="STRING" id="1630136.AS592_01230"/>
<keyword evidence="7" id="KW-0004">4Fe-4S</keyword>
<feature type="domain" description="HhH-GPD" evidence="15">
    <location>
        <begin position="37"/>
        <end position="189"/>
    </location>
</feature>
<dbReference type="Pfam" id="PF14815">
    <property type="entry name" value="NUDIX_4"/>
    <property type="match status" value="1"/>
</dbReference>
<evidence type="ECO:0000256" key="3">
    <source>
        <dbReference type="ARBA" id="ARBA00002933"/>
    </source>
</evidence>
<dbReference type="RefSeq" id="WP_067332543.1">
    <property type="nucleotide sequence ID" value="NZ_LNKT01000071.1"/>
</dbReference>
<evidence type="ECO:0000256" key="4">
    <source>
        <dbReference type="ARBA" id="ARBA00008343"/>
    </source>
</evidence>
<sequence>MKSIHEKIHKWYKTHGRTDLPWRTVTDPYPIYLSEVMLQQTQVKTVLERYYFPFLEAFPTLKSLGEAPLDAVLKHWEGLGYYNRAKNLHKAAQVLLQKGQAQGIAPTLPSDIDTLFKLPGIGKNTAHAIAAFAFRQPVPVMEANVKRILCRLHRLRTPDEKRLWKLAYGMVDKENPFDYNQAMMDIGATLCIPKDPKCDLCPLESICKGKNTPRTYPLKKKRSVPTREEHIMISVYNDRLALTKRSGKFLHGLWGFASAEVPLCASEPIGEVSHAYTHFKLKCKVWVHHELEPEQESYFTPEEIKDLAVSKVDEKIVKLYLDTIQQ</sequence>
<keyword evidence="8" id="KW-0479">Metal-binding</keyword>
<dbReference type="Gene3D" id="1.10.1670.10">
    <property type="entry name" value="Helix-hairpin-Helix base-excision DNA repair enzymes (C-terminal)"/>
    <property type="match status" value="1"/>
</dbReference>
<comment type="caution">
    <text evidence="16">The sequence shown here is derived from an EMBL/GenBank/DDBJ whole genome shotgun (WGS) entry which is preliminary data.</text>
</comment>
<dbReference type="CDD" id="cd00056">
    <property type="entry name" value="ENDO3c"/>
    <property type="match status" value="1"/>
</dbReference>
<dbReference type="PANTHER" id="PTHR42944">
    <property type="entry name" value="ADENINE DNA GLYCOSYLASE"/>
    <property type="match status" value="1"/>
</dbReference>
<evidence type="ECO:0000256" key="5">
    <source>
        <dbReference type="ARBA" id="ARBA00012045"/>
    </source>
</evidence>
<gene>
    <name evidence="16" type="ORF">AS592_01230</name>
</gene>
<evidence type="ECO:0000256" key="14">
    <source>
        <dbReference type="ARBA" id="ARBA00023295"/>
    </source>
</evidence>
<organism evidence="16 17">
    <name type="scientific">Sulfurovum riftiae</name>
    <dbReference type="NCBI Taxonomy" id="1630136"/>
    <lineage>
        <taxon>Bacteria</taxon>
        <taxon>Pseudomonadati</taxon>
        <taxon>Campylobacterota</taxon>
        <taxon>Epsilonproteobacteria</taxon>
        <taxon>Campylobacterales</taxon>
        <taxon>Sulfurovaceae</taxon>
        <taxon>Sulfurovum</taxon>
    </lineage>
</organism>
<dbReference type="InterPro" id="IPR011257">
    <property type="entry name" value="DNA_glycosylase"/>
</dbReference>
<dbReference type="InterPro" id="IPR015797">
    <property type="entry name" value="NUDIX_hydrolase-like_dom_sf"/>
</dbReference>
<evidence type="ECO:0000259" key="15">
    <source>
        <dbReference type="SMART" id="SM00478"/>
    </source>
</evidence>
<accession>A0A151CDT9</accession>
<keyword evidence="13" id="KW-0234">DNA repair</keyword>
<keyword evidence="14" id="KW-0326">Glycosidase</keyword>
<name>A0A151CDT9_9BACT</name>
<comment type="catalytic activity">
    <reaction evidence="1">
        <text>Hydrolyzes free adenine bases from 7,8-dihydro-8-oxoguanine:adenine mismatched double-stranded DNA, leaving an apurinic site.</text>
        <dbReference type="EC" id="3.2.2.31"/>
    </reaction>
</comment>
<keyword evidence="12" id="KW-0411">Iron-sulfur</keyword>
<protein>
    <recommendedName>
        <fullName evidence="6">Adenine DNA glycosylase</fullName>
        <ecNumber evidence="5">3.2.2.31</ecNumber>
    </recommendedName>
</protein>
<dbReference type="GO" id="GO:0035485">
    <property type="term" value="F:adenine/guanine mispair binding"/>
    <property type="evidence" value="ECO:0007669"/>
    <property type="project" value="TreeGrafter"/>
</dbReference>
<dbReference type="InterPro" id="IPR029119">
    <property type="entry name" value="MutY_C"/>
</dbReference>
<dbReference type="Gene3D" id="1.10.340.30">
    <property type="entry name" value="Hypothetical protein, domain 2"/>
    <property type="match status" value="1"/>
</dbReference>
<evidence type="ECO:0000313" key="16">
    <source>
        <dbReference type="EMBL" id="KYJ85684.1"/>
    </source>
</evidence>
<evidence type="ECO:0000256" key="8">
    <source>
        <dbReference type="ARBA" id="ARBA00022723"/>
    </source>
</evidence>
<dbReference type="GO" id="GO:0000701">
    <property type="term" value="F:purine-specific mismatch base pair DNA N-glycosylase activity"/>
    <property type="evidence" value="ECO:0007669"/>
    <property type="project" value="UniProtKB-EC"/>
</dbReference>
<evidence type="ECO:0000256" key="6">
    <source>
        <dbReference type="ARBA" id="ARBA00022023"/>
    </source>
</evidence>
<reference evidence="16 17" key="1">
    <citation type="submission" date="2015-11" db="EMBL/GenBank/DDBJ databases">
        <title>Draft genome of Sulfurovum riftiae 1812E, a member of the Epsilonproteobacteria isolated from the tube of the deep-sea hydrothermal vent tubewom Riftia pachyptila.</title>
        <authorList>
            <person name="Vetriani C."/>
            <person name="Giovannelli D."/>
        </authorList>
    </citation>
    <scope>NUCLEOTIDE SEQUENCE [LARGE SCALE GENOMIC DNA]</scope>
    <source>
        <strain evidence="16 17">1812E</strain>
    </source>
</reference>
<dbReference type="Proteomes" id="UP000075359">
    <property type="component" value="Unassembled WGS sequence"/>
</dbReference>
<dbReference type="GO" id="GO:0034039">
    <property type="term" value="F:8-oxo-7,8-dihydroguanine DNA N-glycosylase activity"/>
    <property type="evidence" value="ECO:0007669"/>
    <property type="project" value="TreeGrafter"/>
</dbReference>
<comment type="similarity">
    <text evidence="4">Belongs to the Nth/MutY family.</text>
</comment>
<keyword evidence="10" id="KW-0378">Hydrolase</keyword>
<dbReference type="Gene3D" id="3.90.79.10">
    <property type="entry name" value="Nucleoside Triphosphate Pyrophosphohydrolase"/>
    <property type="match status" value="1"/>
</dbReference>
<evidence type="ECO:0000256" key="13">
    <source>
        <dbReference type="ARBA" id="ARBA00023204"/>
    </source>
</evidence>
<dbReference type="GO" id="GO:0006298">
    <property type="term" value="P:mismatch repair"/>
    <property type="evidence" value="ECO:0007669"/>
    <property type="project" value="TreeGrafter"/>
</dbReference>